<dbReference type="Gene3D" id="1.10.10.1400">
    <property type="entry name" value="Terminase, small subunit, N-terminal DNA-binding domain, HTH motif"/>
    <property type="match status" value="1"/>
</dbReference>
<sequence>MAVEPPVTPSSSNASHQECSAPASIDWAGIEHVYRTTNLSLRDIGQRHGIAHVTINKRAKREGWTRPNKPAATPPAIAKLDPRQQRFVREYLIEPNGTQAVIKAGYSENTAAEQAYDLLRKPHIKDAIQAGQKKLQDKLDLKAEHVVRQLALIATADPRELIEVRVGCCRCCHGQGHRFQRTELEMAEDRKRWAVAGKPAEEFDEQGGVGYSPHLLPHPECPGCGGCGEPRTVLKDTRHLSQRAAALYAGAKQTKYGVEIQMHSQLEAWEKLAKNLGLYARDNYQRSDPLSLRDMSDAERAMRMQRVLAANPELMSTLGLVLGGGLPE</sequence>
<proteinExistence type="predicted"/>
<evidence type="ECO:0000313" key="3">
    <source>
        <dbReference type="EMBL" id="SDZ16769.1"/>
    </source>
</evidence>
<name>A0A1H3QVN1_9BURK</name>
<keyword evidence="2" id="KW-0231">Viral genome packaging</keyword>
<dbReference type="Pfam" id="PF03592">
    <property type="entry name" value="Terminase_2"/>
    <property type="match status" value="1"/>
</dbReference>
<dbReference type="PANTHER" id="PTHR41328">
    <property type="entry name" value="TERMINASE SMALL SUBUNIT-RELATED"/>
    <property type="match status" value="1"/>
</dbReference>
<dbReference type="EMBL" id="FNPE01000013">
    <property type="protein sequence ID" value="SDZ16769.1"/>
    <property type="molecule type" value="Genomic_DNA"/>
</dbReference>
<accession>A0A1H3QVN1</accession>
<dbReference type="Proteomes" id="UP000183417">
    <property type="component" value="Unassembled WGS sequence"/>
</dbReference>
<organism evidence="3 4">
    <name type="scientific">Delftia lacustris</name>
    <dbReference type="NCBI Taxonomy" id="558537"/>
    <lineage>
        <taxon>Bacteria</taxon>
        <taxon>Pseudomonadati</taxon>
        <taxon>Pseudomonadota</taxon>
        <taxon>Betaproteobacteria</taxon>
        <taxon>Burkholderiales</taxon>
        <taxon>Comamonadaceae</taxon>
        <taxon>Delftia</taxon>
    </lineage>
</organism>
<evidence type="ECO:0000313" key="4">
    <source>
        <dbReference type="Proteomes" id="UP000183417"/>
    </source>
</evidence>
<dbReference type="AlphaFoldDB" id="A0A1H3QVN1"/>
<dbReference type="InterPro" id="IPR052404">
    <property type="entry name" value="SPP1-like_terminase"/>
</dbReference>
<dbReference type="InterPro" id="IPR005335">
    <property type="entry name" value="Terminase_ssu"/>
</dbReference>
<evidence type="ECO:0000256" key="1">
    <source>
        <dbReference type="ARBA" id="ARBA00022612"/>
    </source>
</evidence>
<keyword evidence="1" id="KW-1188">Viral release from host cell</keyword>
<evidence type="ECO:0000256" key="2">
    <source>
        <dbReference type="ARBA" id="ARBA00023219"/>
    </source>
</evidence>
<protein>
    <submittedName>
        <fullName evidence="3">Terminase small subunit</fullName>
    </submittedName>
</protein>
<reference evidence="3 4" key="1">
    <citation type="submission" date="2016-10" db="EMBL/GenBank/DDBJ databases">
        <authorList>
            <person name="de Groot N.N."/>
        </authorList>
    </citation>
    <scope>NUCLEOTIDE SEQUENCE [LARGE SCALE GENOMIC DNA]</scope>
    <source>
        <strain evidence="3 4">LMG 24775</strain>
    </source>
</reference>
<dbReference type="GO" id="GO:0051276">
    <property type="term" value="P:chromosome organization"/>
    <property type="evidence" value="ECO:0007669"/>
    <property type="project" value="InterPro"/>
</dbReference>
<dbReference type="InterPro" id="IPR038713">
    <property type="entry name" value="Terminase_Gp1_N_sf"/>
</dbReference>
<dbReference type="PANTHER" id="PTHR41328:SF2">
    <property type="entry name" value="TERMINASE SMALL SUBUNIT"/>
    <property type="match status" value="1"/>
</dbReference>
<gene>
    <name evidence="3" type="ORF">SAMN05421547_113139</name>
</gene>